<reference evidence="1 2" key="1">
    <citation type="submission" date="2021-03" db="EMBL/GenBank/DDBJ databases">
        <title>Sequencing the genomes of 1000 actinobacteria strains.</title>
        <authorList>
            <person name="Klenk H.-P."/>
        </authorList>
    </citation>
    <scope>NUCLEOTIDE SEQUENCE [LARGE SCALE GENOMIC DNA]</scope>
    <source>
        <strain evidence="1 2">DSM 15454</strain>
    </source>
</reference>
<dbReference type="Proteomes" id="UP000766570">
    <property type="component" value="Unassembled WGS sequence"/>
</dbReference>
<dbReference type="RefSeq" id="WP_209908120.1">
    <property type="nucleotide sequence ID" value="NZ_BAAAMI010000008.1"/>
</dbReference>
<protein>
    <submittedName>
        <fullName evidence="1">Uncharacterized protein</fullName>
    </submittedName>
</protein>
<keyword evidence="2" id="KW-1185">Reference proteome</keyword>
<name>A0ABS4WFF8_9MICC</name>
<sequence length="188" mass="21615">MAIAVDDHVQNLKMLLFVRQSWSLAQDLDIPDLSPVPVTGNSRIPESSSRDAWDLMWKREWDRAWAWYDIRSERKAPLTQGEMQSFARPGQDLNPLMPPFWTVEYGEEGIDWDAFDAWDRQTTPIPPINVEFDHVSALVSAWHGGLTNVIVLPYRGFFAHRLSSSHLVVSAETRRSPELYDRALSFCT</sequence>
<accession>A0ABS4WFF8</accession>
<dbReference type="EMBL" id="JAGIOE010000001">
    <property type="protein sequence ID" value="MBP2374940.1"/>
    <property type="molecule type" value="Genomic_DNA"/>
</dbReference>
<evidence type="ECO:0000313" key="2">
    <source>
        <dbReference type="Proteomes" id="UP000766570"/>
    </source>
</evidence>
<organism evidence="1 2">
    <name type="scientific">Paeniglutamicibacter psychrophenolicus</name>
    <dbReference type="NCBI Taxonomy" id="257454"/>
    <lineage>
        <taxon>Bacteria</taxon>
        <taxon>Bacillati</taxon>
        <taxon>Actinomycetota</taxon>
        <taxon>Actinomycetes</taxon>
        <taxon>Micrococcales</taxon>
        <taxon>Micrococcaceae</taxon>
        <taxon>Paeniglutamicibacter</taxon>
    </lineage>
</organism>
<proteinExistence type="predicted"/>
<evidence type="ECO:0000313" key="1">
    <source>
        <dbReference type="EMBL" id="MBP2374940.1"/>
    </source>
</evidence>
<comment type="caution">
    <text evidence="1">The sequence shown here is derived from an EMBL/GenBank/DDBJ whole genome shotgun (WGS) entry which is preliminary data.</text>
</comment>
<gene>
    <name evidence="1" type="ORF">JOF46_002852</name>
</gene>